<keyword evidence="1" id="KW-0812">Transmembrane</keyword>
<evidence type="ECO:0000313" key="3">
    <source>
        <dbReference type="Proteomes" id="UP001162156"/>
    </source>
</evidence>
<accession>A0AAV8X3E7</accession>
<organism evidence="2 3">
    <name type="scientific">Rhamnusium bicolor</name>
    <dbReference type="NCBI Taxonomy" id="1586634"/>
    <lineage>
        <taxon>Eukaryota</taxon>
        <taxon>Metazoa</taxon>
        <taxon>Ecdysozoa</taxon>
        <taxon>Arthropoda</taxon>
        <taxon>Hexapoda</taxon>
        <taxon>Insecta</taxon>
        <taxon>Pterygota</taxon>
        <taxon>Neoptera</taxon>
        <taxon>Endopterygota</taxon>
        <taxon>Coleoptera</taxon>
        <taxon>Polyphaga</taxon>
        <taxon>Cucujiformia</taxon>
        <taxon>Chrysomeloidea</taxon>
        <taxon>Cerambycidae</taxon>
        <taxon>Lepturinae</taxon>
        <taxon>Rhagiini</taxon>
        <taxon>Rhamnusium</taxon>
    </lineage>
</organism>
<keyword evidence="1" id="KW-1133">Transmembrane helix</keyword>
<keyword evidence="1" id="KW-0472">Membrane</keyword>
<feature type="transmembrane region" description="Helical" evidence="1">
    <location>
        <begin position="203"/>
        <end position="219"/>
    </location>
</feature>
<reference evidence="2" key="1">
    <citation type="journal article" date="2023" name="Insect Mol. Biol.">
        <title>Genome sequencing provides insights into the evolution of gene families encoding plant cell wall-degrading enzymes in longhorned beetles.</title>
        <authorList>
            <person name="Shin N.R."/>
            <person name="Okamura Y."/>
            <person name="Kirsch R."/>
            <person name="Pauchet Y."/>
        </authorList>
    </citation>
    <scope>NUCLEOTIDE SEQUENCE</scope>
    <source>
        <strain evidence="2">RBIC_L_NR</strain>
    </source>
</reference>
<dbReference type="AlphaFoldDB" id="A0AAV8X3E7"/>
<sequence length="220" mass="25304">MRSLSTHLFPVLDTSIAYLPKLADMEQTNGTYEEFLLTENATNVSLSEVFGETDYFVPQWIIYSYFVFIALGSAVNLIHCLALVRCRRNGTLSLVMQLSAVDFLSPYVAVVEILTLSKQMWSFSPENCPFFSGVEILINSLALWFIICLNFHVISLWNLHKNEIENKNKNPLTSCQDESSECLVTKKENANRTLNIDYRKRKNDISVIIPTILIWFFVYH</sequence>
<evidence type="ECO:0008006" key="4">
    <source>
        <dbReference type="Google" id="ProtNLM"/>
    </source>
</evidence>
<keyword evidence="3" id="KW-1185">Reference proteome</keyword>
<feature type="transmembrane region" description="Helical" evidence="1">
    <location>
        <begin position="60"/>
        <end position="82"/>
    </location>
</feature>
<feature type="transmembrane region" description="Helical" evidence="1">
    <location>
        <begin position="136"/>
        <end position="159"/>
    </location>
</feature>
<protein>
    <recommendedName>
        <fullName evidence="4">G-protein coupled receptors family 1 profile domain-containing protein</fullName>
    </recommendedName>
</protein>
<dbReference type="EMBL" id="JANEYF010003909">
    <property type="protein sequence ID" value="KAJ8933167.1"/>
    <property type="molecule type" value="Genomic_DNA"/>
</dbReference>
<evidence type="ECO:0000256" key="1">
    <source>
        <dbReference type="SAM" id="Phobius"/>
    </source>
</evidence>
<evidence type="ECO:0000313" key="2">
    <source>
        <dbReference type="EMBL" id="KAJ8933167.1"/>
    </source>
</evidence>
<comment type="caution">
    <text evidence="2">The sequence shown here is derived from an EMBL/GenBank/DDBJ whole genome shotgun (WGS) entry which is preliminary data.</text>
</comment>
<dbReference type="Proteomes" id="UP001162156">
    <property type="component" value="Unassembled WGS sequence"/>
</dbReference>
<feature type="transmembrane region" description="Helical" evidence="1">
    <location>
        <begin position="94"/>
        <end position="116"/>
    </location>
</feature>
<gene>
    <name evidence="2" type="ORF">NQ314_014174</name>
</gene>
<name>A0AAV8X3E7_9CUCU</name>
<proteinExistence type="predicted"/>